<name>A0ACC0MQK3_RHOML</name>
<proteinExistence type="predicted"/>
<protein>
    <submittedName>
        <fullName evidence="1">Uncharacterized protein</fullName>
    </submittedName>
</protein>
<gene>
    <name evidence="1" type="ORF">RHMOL_Rhmol08G0197700</name>
</gene>
<dbReference type="EMBL" id="CM046395">
    <property type="protein sequence ID" value="KAI8543179.1"/>
    <property type="molecule type" value="Genomic_DNA"/>
</dbReference>
<accession>A0ACC0MQK3</accession>
<keyword evidence="2" id="KW-1185">Reference proteome</keyword>
<evidence type="ECO:0000313" key="1">
    <source>
        <dbReference type="EMBL" id="KAI8543179.1"/>
    </source>
</evidence>
<sequence length="192" mass="21382">MPFGFDLVAWFRSKTDVLEVWRNADAVCFDVDSTVCLDEGIDELAEFCGAGKAVAEWTARAMGGSVPFEEALAARLSLFNPSLSQVHEFLQKQPPRAELTNFAYAYTDYVMLMIDQKNKISFMCTKSIDAFGMELPHCEAIVKIKADLLLNRISPGIDELIKKLKAKSTAIYLIDAEELTEMLGEAHKGIYA</sequence>
<comment type="caution">
    <text evidence="1">The sequence shown here is derived from an EMBL/GenBank/DDBJ whole genome shotgun (WGS) entry which is preliminary data.</text>
</comment>
<dbReference type="Proteomes" id="UP001062846">
    <property type="component" value="Chromosome 8"/>
</dbReference>
<organism evidence="1 2">
    <name type="scientific">Rhododendron molle</name>
    <name type="common">Chinese azalea</name>
    <name type="synonym">Azalea mollis</name>
    <dbReference type="NCBI Taxonomy" id="49168"/>
    <lineage>
        <taxon>Eukaryota</taxon>
        <taxon>Viridiplantae</taxon>
        <taxon>Streptophyta</taxon>
        <taxon>Embryophyta</taxon>
        <taxon>Tracheophyta</taxon>
        <taxon>Spermatophyta</taxon>
        <taxon>Magnoliopsida</taxon>
        <taxon>eudicotyledons</taxon>
        <taxon>Gunneridae</taxon>
        <taxon>Pentapetalae</taxon>
        <taxon>asterids</taxon>
        <taxon>Ericales</taxon>
        <taxon>Ericaceae</taxon>
        <taxon>Ericoideae</taxon>
        <taxon>Rhodoreae</taxon>
        <taxon>Rhododendron</taxon>
    </lineage>
</organism>
<evidence type="ECO:0000313" key="2">
    <source>
        <dbReference type="Proteomes" id="UP001062846"/>
    </source>
</evidence>
<reference evidence="1" key="1">
    <citation type="submission" date="2022-02" db="EMBL/GenBank/DDBJ databases">
        <title>Plant Genome Project.</title>
        <authorList>
            <person name="Zhang R.-G."/>
        </authorList>
    </citation>
    <scope>NUCLEOTIDE SEQUENCE</scope>
    <source>
        <strain evidence="1">AT1</strain>
    </source>
</reference>